<organism evidence="1">
    <name type="scientific">marine sediment metagenome</name>
    <dbReference type="NCBI Taxonomy" id="412755"/>
    <lineage>
        <taxon>unclassified sequences</taxon>
        <taxon>metagenomes</taxon>
        <taxon>ecological metagenomes</taxon>
    </lineage>
</organism>
<reference evidence="1" key="1">
    <citation type="journal article" date="2014" name="Front. Microbiol.">
        <title>High frequency of phylogenetically diverse reductive dehalogenase-homologous genes in deep subseafloor sedimentary metagenomes.</title>
        <authorList>
            <person name="Kawai M."/>
            <person name="Futagami T."/>
            <person name="Toyoda A."/>
            <person name="Takaki Y."/>
            <person name="Nishi S."/>
            <person name="Hori S."/>
            <person name="Arai W."/>
            <person name="Tsubouchi T."/>
            <person name="Morono Y."/>
            <person name="Uchiyama I."/>
            <person name="Ito T."/>
            <person name="Fujiyama A."/>
            <person name="Inagaki F."/>
            <person name="Takami H."/>
        </authorList>
    </citation>
    <scope>NUCLEOTIDE SEQUENCE</scope>
    <source>
        <strain evidence="1">Expedition CK06-06</strain>
    </source>
</reference>
<comment type="caution">
    <text evidence="1">The sequence shown here is derived from an EMBL/GenBank/DDBJ whole genome shotgun (WGS) entry which is preliminary data.</text>
</comment>
<dbReference type="InterPro" id="IPR051082">
    <property type="entry name" value="Pentapeptide-BTB/POZ_domain"/>
</dbReference>
<evidence type="ECO:0000313" key="1">
    <source>
        <dbReference type="EMBL" id="GAI26376.1"/>
    </source>
</evidence>
<dbReference type="PANTHER" id="PTHR14136">
    <property type="entry name" value="BTB_POZ DOMAIN-CONTAINING PROTEIN KCTD9"/>
    <property type="match status" value="1"/>
</dbReference>
<protein>
    <recommendedName>
        <fullName evidence="2">Pentapeptide repeat-containing protein</fullName>
    </recommendedName>
</protein>
<dbReference type="PANTHER" id="PTHR14136:SF17">
    <property type="entry name" value="BTB_POZ DOMAIN-CONTAINING PROTEIN KCTD9"/>
    <property type="match status" value="1"/>
</dbReference>
<dbReference type="Gene3D" id="2.160.20.80">
    <property type="entry name" value="E3 ubiquitin-protein ligase SopA"/>
    <property type="match status" value="1"/>
</dbReference>
<dbReference type="SUPFAM" id="SSF141571">
    <property type="entry name" value="Pentapeptide repeat-like"/>
    <property type="match status" value="1"/>
</dbReference>
<evidence type="ECO:0008006" key="2">
    <source>
        <dbReference type="Google" id="ProtNLM"/>
    </source>
</evidence>
<accession>X1N835</accession>
<name>X1N835_9ZZZZ</name>
<dbReference type="PROSITE" id="PS51257">
    <property type="entry name" value="PROKAR_LIPOPROTEIN"/>
    <property type="match status" value="1"/>
</dbReference>
<sequence>MSRKTLFIFALVLATALVVVACRQSLPEGCPPDCAGQDLYQIKLGAVDLSNADFSNADLSRANLIGANLSGANLTGAGLRYADLRNANLRGANLTKADARFTRLAGADFTGANLTDTNLLLSTHRPSTKWPEGFDYKAAGAVLAPED</sequence>
<dbReference type="AlphaFoldDB" id="X1N835"/>
<proteinExistence type="predicted"/>
<gene>
    <name evidence="1" type="ORF">S06H3_37803</name>
</gene>
<dbReference type="EMBL" id="BARV01022995">
    <property type="protein sequence ID" value="GAI26376.1"/>
    <property type="molecule type" value="Genomic_DNA"/>
</dbReference>
<dbReference type="Pfam" id="PF00805">
    <property type="entry name" value="Pentapeptide"/>
    <property type="match status" value="2"/>
</dbReference>
<dbReference type="InterPro" id="IPR001646">
    <property type="entry name" value="5peptide_repeat"/>
</dbReference>